<dbReference type="STRING" id="1120976.SAMN03080606_01189"/>
<dbReference type="RefSeq" id="WP_091541082.1">
    <property type="nucleotide sequence ID" value="NZ_FMUS01000005.1"/>
</dbReference>
<dbReference type="PANTHER" id="PTHR34846">
    <property type="entry name" value="4-CARBOXYMUCONOLACTONE DECARBOXYLASE FAMILY PROTEIN (AFU_ORTHOLOGUE AFUA_6G11590)"/>
    <property type="match status" value="1"/>
</dbReference>
<name>A0A1G5EKJ6_9FIRM</name>
<dbReference type="SUPFAM" id="SSF69118">
    <property type="entry name" value="AhpD-like"/>
    <property type="match status" value="1"/>
</dbReference>
<dbReference type="AlphaFoldDB" id="A0A1G5EKJ6"/>
<dbReference type="Gene3D" id="1.20.1290.10">
    <property type="entry name" value="AhpD-like"/>
    <property type="match status" value="1"/>
</dbReference>
<keyword evidence="2" id="KW-1185">Reference proteome</keyword>
<dbReference type="OrthoDB" id="1955123at2"/>
<reference evidence="1 2" key="1">
    <citation type="submission" date="2016-10" db="EMBL/GenBank/DDBJ databases">
        <authorList>
            <person name="de Groot N.N."/>
        </authorList>
    </citation>
    <scope>NUCLEOTIDE SEQUENCE [LARGE SCALE GENOMIC DNA]</scope>
    <source>
        <strain evidence="1 2">DSM 18978</strain>
    </source>
</reference>
<evidence type="ECO:0008006" key="3">
    <source>
        <dbReference type="Google" id="ProtNLM"/>
    </source>
</evidence>
<gene>
    <name evidence="1" type="ORF">SAMN03080606_01189</name>
</gene>
<sequence>MEALLKGLNNPDIFTEREVAAIEFAERMSENQKITDELWLQMKKHFDDGEIVEISCLVGIFNYFNRFNNILDVDITT</sequence>
<dbReference type="EMBL" id="FMUS01000005">
    <property type="protein sequence ID" value="SCY27472.1"/>
    <property type="molecule type" value="Genomic_DNA"/>
</dbReference>
<organism evidence="1 2">
    <name type="scientific">Alkaliphilus peptidifermentans DSM 18978</name>
    <dbReference type="NCBI Taxonomy" id="1120976"/>
    <lineage>
        <taxon>Bacteria</taxon>
        <taxon>Bacillati</taxon>
        <taxon>Bacillota</taxon>
        <taxon>Clostridia</taxon>
        <taxon>Peptostreptococcales</taxon>
        <taxon>Natronincolaceae</taxon>
        <taxon>Alkaliphilus</taxon>
    </lineage>
</organism>
<dbReference type="InterPro" id="IPR029032">
    <property type="entry name" value="AhpD-like"/>
</dbReference>
<evidence type="ECO:0000313" key="2">
    <source>
        <dbReference type="Proteomes" id="UP000198636"/>
    </source>
</evidence>
<accession>A0A1G5EKJ6</accession>
<evidence type="ECO:0000313" key="1">
    <source>
        <dbReference type="EMBL" id="SCY27472.1"/>
    </source>
</evidence>
<dbReference type="Proteomes" id="UP000198636">
    <property type="component" value="Unassembled WGS sequence"/>
</dbReference>
<dbReference type="PANTHER" id="PTHR34846:SF5">
    <property type="entry name" value="CARBOXYMUCONOLACTONE DECARBOXYLASE-LIKE DOMAIN-CONTAINING PROTEIN"/>
    <property type="match status" value="1"/>
</dbReference>
<protein>
    <recommendedName>
        <fullName evidence="3">Carboxymuconolactone decarboxylase family protein</fullName>
    </recommendedName>
</protein>
<proteinExistence type="predicted"/>